<evidence type="ECO:0000313" key="2">
    <source>
        <dbReference type="EMBL" id="RUT10625.1"/>
    </source>
</evidence>
<accession>A0AB37UG97</accession>
<dbReference type="Proteomes" id="UP000282574">
    <property type="component" value="Unassembled WGS sequence"/>
</dbReference>
<dbReference type="EMBL" id="RSCK01000039">
    <property type="protein sequence ID" value="RUT10625.1"/>
    <property type="molecule type" value="Genomic_DNA"/>
</dbReference>
<comment type="caution">
    <text evidence="2">The sequence shown here is derived from an EMBL/GenBank/DDBJ whole genome shotgun (WGS) entry which is preliminary data.</text>
</comment>
<reference evidence="2 3" key="1">
    <citation type="journal article" date="2019" name="Genome Biol. Evol.">
        <title>Day and night: Metabolic profiles and evolutionary relationships of six axenic non-marine cyanobacteria.</title>
        <authorList>
            <person name="Will S.E."/>
            <person name="Henke P."/>
            <person name="Boedeker C."/>
            <person name="Huang S."/>
            <person name="Brinkmann H."/>
            <person name="Rohde M."/>
            <person name="Jarek M."/>
            <person name="Friedl T."/>
            <person name="Seufert S."/>
            <person name="Schumacher M."/>
            <person name="Overmann J."/>
            <person name="Neumann-Schaal M."/>
            <person name="Petersen J."/>
        </authorList>
    </citation>
    <scope>NUCLEOTIDE SEQUENCE [LARGE SCALE GENOMIC DNA]</scope>
    <source>
        <strain evidence="2 3">SAG 39.79</strain>
    </source>
</reference>
<proteinExistence type="predicted"/>
<dbReference type="AlphaFoldDB" id="A0AB37UG97"/>
<name>A0AB37UG97_9CYAN</name>
<protein>
    <submittedName>
        <fullName evidence="2">Uncharacterized protein</fullName>
    </submittedName>
</protein>
<evidence type="ECO:0000313" key="3">
    <source>
        <dbReference type="Proteomes" id="UP000282574"/>
    </source>
</evidence>
<gene>
    <name evidence="2" type="ORF">DSM107010_40780</name>
</gene>
<feature type="region of interest" description="Disordered" evidence="1">
    <location>
        <begin position="62"/>
        <end position="83"/>
    </location>
</feature>
<sequence>MARIKISDLQPAESESFFTELTDADLAIRSGSANELNQLLSAVLIVYAISQIVSLVQSFSSTNQNSGTPLNNILSNIQGNNEL</sequence>
<dbReference type="RefSeq" id="WP_015155265.1">
    <property type="nucleotide sequence ID" value="NZ_JAVKZF010000001.1"/>
</dbReference>
<keyword evidence="3" id="KW-1185">Reference proteome</keyword>
<evidence type="ECO:0000256" key="1">
    <source>
        <dbReference type="SAM" id="MobiDB-lite"/>
    </source>
</evidence>
<organism evidence="2 3">
    <name type="scientific">Chroococcidiopsis cubana SAG 39.79</name>
    <dbReference type="NCBI Taxonomy" id="388085"/>
    <lineage>
        <taxon>Bacteria</taxon>
        <taxon>Bacillati</taxon>
        <taxon>Cyanobacteriota</taxon>
        <taxon>Cyanophyceae</taxon>
        <taxon>Chroococcidiopsidales</taxon>
        <taxon>Chroococcidiopsidaceae</taxon>
        <taxon>Chroococcidiopsis</taxon>
    </lineage>
</organism>